<feature type="signal peptide" evidence="2">
    <location>
        <begin position="1"/>
        <end position="40"/>
    </location>
</feature>
<dbReference type="InterPro" id="IPR011050">
    <property type="entry name" value="Pectin_lyase_fold/virulence"/>
</dbReference>
<comment type="caution">
    <text evidence="3">The sequence shown here is derived from an EMBL/GenBank/DDBJ whole genome shotgun (WGS) entry which is preliminary data.</text>
</comment>
<evidence type="ECO:0000313" key="4">
    <source>
        <dbReference type="Proteomes" id="UP000256310"/>
    </source>
</evidence>
<feature type="region of interest" description="Disordered" evidence="1">
    <location>
        <begin position="1278"/>
        <end position="1305"/>
    </location>
</feature>
<protein>
    <recommendedName>
        <fullName evidence="5">Autotransporter domain-containing protein</fullName>
    </recommendedName>
</protein>
<evidence type="ECO:0000256" key="2">
    <source>
        <dbReference type="SAM" id="SignalP"/>
    </source>
</evidence>
<sequence length="2922" mass="280702">MIDTGSTAQRSKRSAKAMFRGGCAIAALIGSIGAMAPAHAQIDGRPGGMIVENIPHAPPATMIVENIPHVRAPGFAPVNTPFATTMTPGESVLATARYDNTQISFTPGAAEDLVTVTSSEAIIDWTTSTLGSVGSEVTFLGDGSNLRFSSDGSSFTVLNRISTGAIDSPVRFDGTVTSQISGVTGGNIWFYSAGGIVIGGTGSFDVGSLVLTTDNIDTSGGLLGTDGEIRFRGTADSSAAVVIESGALIDALNEDSYVALVAPRVVQGGDVTVNGSTAYVAAEQADLTINEGLFDIVVTMGTTDANGVVHTGTTTGPAEVPTPAGVGGTPPAVPDPHAIYLMAVAKNDAVTMLVSGNLGYTAAVGATQEDGEIILSGGYNVFSGGSSDAPAVVFAGDPVNGNAVNIEFGSADLTLTNDMTGQTTGTIDLTFSGATFEAQQGLTLRSDEAIGLTLANGGLSVGGNLVLDVSATGATDLTPGSDGEDANGGTISLDIDNGGVLSAGNISLLANATAGLGTNSAGTATGGAIDISLSGTGAITTGIMLATAIAIDATDSSNLQPTIGGDSIGGTITLNASGGILTAAQLALDTSATAASSGSSSQTSNDATAGTISANFTGGTHAIDFLTLQTRAQAATSFDATGNAQDGLAAGGSASLLVDGATLTIANSLRVDAQTNGQTSLATAGSTSLTVRNSATLDIGDSLDISTSASGGNLGVENQAGTIDILADGASLTFDDLSLDAFSQLGDFGGSNPADAAAGGSIAITSTGGGQIVGDGFATINVNANATTASDGATGRGGSIVFDANGGTIQIGGSSFVDASGVGNSNSDPADLANRGLGTGGTITYRVRNAGTMSFANVFANSDGSVQFDVEGGGAEPVGEGGLGFGGQVIFDLIDGTFTANTFNIGANGSGGPGGGDVIAVPALATPAPFELDYSARPAGFGPVGVTPFALPVDPAANGGNGTGGTVTFNLNGGTATVANLTVSANGFGGAGGTGDGDLGIGAGNGGNGIGGAATFNAINGSLTITGTLTVASNGTGGNGGFGDGADAGSGGNGLGGTATFDLDGSATIDSSIVLVATDGFGGDGGSAGQSFGGLDGGPGGDGGSGTGGDATFNNTAGTISFGTLTAQSIGTGGSGGDNFGISVGDAVDDGGAGGDGIGGNANINLNQDDLTGPSYTVEANGVGGVGGSGLDAGDGGNAFGGTAALNINNAQVQLDDPTVRAIATGGNGSFSDGIGGDGGDGGSATGGVARIEVSGANGSIPITFIILESDGTGGSGGDGGATAFGSGGTAGNGGSGGDATGGSSELVARTGGTMTIVNAGFVVSSTGTGGAGGTGGNIDMIGGGVAGDGGDGGNGTGGSPTLLAQGGTIAASDISLTGAGTGGDGGAGGTDLVVQIGADGNGGDGIGGNPVIEVQEGSPGIITLGATSMLANGTGGTGTLGGSSFGGRIDIIDTSTDPAGLITMDSLTASALTSSSGATSGFFMSANSGPISVAGDVTINVGGNAEFAFDGTGQMTAGGNMSVTSGASILVSHTNNGVPTDSLDIVGTFTASAQADFNAMAGSRIASGDVTDIRAEGDASAADLTAFGRIDLSAGQNATLGNGAVTGGSLAVVRIDAGSDDDPTNPLYDPQYNAAITGTVSSTGNVRVFAGGNAIFRNGSTTSADNRVDVQTGDDIIVESGATVSAGLNPGTAPDPSDPFNDQAIVNLNAGGLSPSLLSPILTPISSIIVAGTLEATNTAVVLNADAIDGLGGAINASSISADVNNAPPNGVAQSDDTGLLSANCLEGNICLGTLGADNRVEIGQSGVPISATIEGGSVGADTILITTRRDLVIGTDGIVSTFDGPSGILFESTEGNVELRSVVISSDPLQISAANGSLLGTGILRSSNDIGITVAGDIVAAGIFAGRELTTVANIGGGLEGTYSVPGSIDVGTFSQGVGDANIDAGGNIAFGQVDVSAGNDIILLAPSGNVFLGATSGAANISIFGVNVEIGSIDADDLIDIGASTDIFGNDAVAGGDIDLTAGGSVDLASLDAGGTLTADAGGSISLTDGSAGSDIQFSASDIGADALSAGNMIDLQSGGGVSLGAADAGSDILIDAGASVTAGAIDAAGDVNIVAGGAVSVTSLDGAFVDLDSGAVLTVEAVNALRLDATASVLDFGTIALASNGLATSGSADLTATAGAIVIDTLDAARNVALSATGDIGFTTLSAGGTVTADSGGSLRFTTVSGEAIDLTASVMIAGTTAITPTDTGIANDIAMDAGGIIDISTVSANGDVVLNADGTVSIDTLSGQFLAVTSDQAINLGSIAGVSLNANGSSVDFGDAVITNSARAGSGTVDLVAASGNINFTQIDAAGDIGMNAAGAIIGATIVGGGDMLLAGADGINLQLLHSDGQVELRSTNGAVVVSSDIRVAGTLTASGGAILLNALGELAVTDARATNGDIDIITGGDLKVDQALSTGNIALTSTGGFVAAGNLRAGQASVSPASANAGGNQTPFGSVVGSPGAGDITITAATDAIITSDVVAANGLFISAGGLIDIQALATGVFVETSSADLDIGTSGQLGTSNLTQDILIVSAGANAMILGGPAVTGAFNIDASEFERIHSGGDLTIFAAAINSGGPSLIVEDLTAQVATGAGGTQDGNIGTAGTLSISTEGDIRVNGALALTGATTNTILEMMADQEIRVNANGGNIAVTDANGGLAGQLNLSAQTILAATDAAADDIAGASVADADIRLANSDGIDRDDGFFQAGGITFTADSGVFIQNSVAGTDFDDRRGFVVGDGGITIASASTGNMIDIAVNGIQRQSNGTIVTGIAMIAQTTLSTGFSSASTINGCLIAAPTTCGAPPPPPDTPELLDDPVQDLVEEEIEEKPEVQQPTTPLIETVEINPNREGPLIDDPVTGSGNDDLWIRGPVSAGNDD</sequence>
<feature type="compositionally biased region" description="Gly residues" evidence="1">
    <location>
        <begin position="1087"/>
        <end position="1109"/>
    </location>
</feature>
<reference evidence="3 4" key="1">
    <citation type="submission" date="2018-07" db="EMBL/GenBank/DDBJ databases">
        <title>Genomic Encyclopedia of Type Strains, Phase IV (KMG-IV): sequencing the most valuable type-strain genomes for metagenomic binning, comparative biology and taxonomic classification.</title>
        <authorList>
            <person name="Goeker M."/>
        </authorList>
    </citation>
    <scope>NUCLEOTIDE SEQUENCE [LARGE SCALE GENOMIC DNA]</scope>
    <source>
        <strain evidence="3 4">DSM 26725</strain>
    </source>
</reference>
<feature type="chain" id="PRO_5017641224" description="Autotransporter domain-containing protein" evidence="2">
    <location>
        <begin position="41"/>
        <end position="2922"/>
    </location>
</feature>
<dbReference type="RefSeq" id="WP_116235251.1">
    <property type="nucleotide sequence ID" value="NZ_QRDP01000004.1"/>
</dbReference>
<keyword evidence="2" id="KW-0732">Signal</keyword>
<name>A0A3D9FDX9_9SPHN</name>
<dbReference type="Proteomes" id="UP000256310">
    <property type="component" value="Unassembled WGS sequence"/>
</dbReference>
<feature type="compositionally biased region" description="Gly residues" evidence="1">
    <location>
        <begin position="1278"/>
        <end position="1301"/>
    </location>
</feature>
<organism evidence="3 4">
    <name type="scientific">Parasphingopyxis lamellibrachiae</name>
    <dbReference type="NCBI Taxonomy" id="680125"/>
    <lineage>
        <taxon>Bacteria</taxon>
        <taxon>Pseudomonadati</taxon>
        <taxon>Pseudomonadota</taxon>
        <taxon>Alphaproteobacteria</taxon>
        <taxon>Sphingomonadales</taxon>
        <taxon>Sphingomonadaceae</taxon>
        <taxon>Parasphingopyxis</taxon>
    </lineage>
</organism>
<evidence type="ECO:0008006" key="5">
    <source>
        <dbReference type="Google" id="ProtNLM"/>
    </source>
</evidence>
<keyword evidence="4" id="KW-1185">Reference proteome</keyword>
<dbReference type="SUPFAM" id="SSF51126">
    <property type="entry name" value="Pectin lyase-like"/>
    <property type="match status" value="1"/>
</dbReference>
<dbReference type="EMBL" id="QRDP01000004">
    <property type="protein sequence ID" value="RED15772.1"/>
    <property type="molecule type" value="Genomic_DNA"/>
</dbReference>
<proteinExistence type="predicted"/>
<accession>A0A3D9FDX9</accession>
<dbReference type="InterPro" id="IPR012334">
    <property type="entry name" value="Pectin_lyas_fold"/>
</dbReference>
<evidence type="ECO:0000256" key="1">
    <source>
        <dbReference type="SAM" id="MobiDB-lite"/>
    </source>
</evidence>
<gene>
    <name evidence="3" type="ORF">DFR46_0778</name>
</gene>
<dbReference type="Gene3D" id="2.160.20.10">
    <property type="entry name" value="Single-stranded right-handed beta-helix, Pectin lyase-like"/>
    <property type="match status" value="1"/>
</dbReference>
<evidence type="ECO:0000313" key="3">
    <source>
        <dbReference type="EMBL" id="RED15772.1"/>
    </source>
</evidence>
<feature type="region of interest" description="Disordered" evidence="1">
    <location>
        <begin position="1087"/>
        <end position="1110"/>
    </location>
</feature>
<dbReference type="OrthoDB" id="7175603at2"/>
<feature type="region of interest" description="Disordered" evidence="1">
    <location>
        <begin position="2870"/>
        <end position="2922"/>
    </location>
</feature>